<geneLocation type="plasmid" evidence="4 5">
    <name>paNv_CAN15</name>
</geneLocation>
<evidence type="ECO:0000256" key="1">
    <source>
        <dbReference type="ARBA" id="ARBA00023125"/>
    </source>
</evidence>
<keyword evidence="4" id="KW-0614">Plasmid</keyword>
<accession>A0ABY8NZI8</accession>
<dbReference type="InterPro" id="IPR012340">
    <property type="entry name" value="NA-bd_OB-fold"/>
</dbReference>
<sequence length="130" mass="14530">MTINTVIFSGNLGNDCITRSTTNGKLIATFSLPVTQGYGESKKISWVECRMFGAKAEKLPIYLKKGTKVTVSGQLLIDKWTGKDGKEKTTVVVLVNDIDFASRQENQPPQQIQQPRNITSEPFYDEEIPF</sequence>
<keyword evidence="1 2" id="KW-0238">DNA-binding</keyword>
<dbReference type="RefSeq" id="WP_026823987.1">
    <property type="nucleotide sequence ID" value="NZ_CP123538.1"/>
</dbReference>
<dbReference type="SUPFAM" id="SSF50249">
    <property type="entry name" value="Nucleic acid-binding proteins"/>
    <property type="match status" value="1"/>
</dbReference>
<organism evidence="4 5">
    <name type="scientific">Arsenophonus nasoniae</name>
    <name type="common">son-killer infecting Nasonia vitripennis</name>
    <dbReference type="NCBI Taxonomy" id="638"/>
    <lineage>
        <taxon>Bacteria</taxon>
        <taxon>Pseudomonadati</taxon>
        <taxon>Pseudomonadota</taxon>
        <taxon>Gammaproteobacteria</taxon>
        <taxon>Enterobacterales</taxon>
        <taxon>Morganellaceae</taxon>
        <taxon>Arsenophonus</taxon>
    </lineage>
</organism>
<dbReference type="Pfam" id="PF00436">
    <property type="entry name" value="SSB"/>
    <property type="match status" value="1"/>
</dbReference>
<dbReference type="InterPro" id="IPR000424">
    <property type="entry name" value="Primosome_PriB/ssb"/>
</dbReference>
<dbReference type="GO" id="GO:0003677">
    <property type="term" value="F:DNA binding"/>
    <property type="evidence" value="ECO:0007669"/>
    <property type="project" value="UniProtKB-KW"/>
</dbReference>
<proteinExistence type="predicted"/>
<dbReference type="EMBL" id="CP123538">
    <property type="protein sequence ID" value="WGM09144.1"/>
    <property type="molecule type" value="Genomic_DNA"/>
</dbReference>
<dbReference type="PROSITE" id="PS50935">
    <property type="entry name" value="SSB"/>
    <property type="match status" value="1"/>
</dbReference>
<name>A0ABY8NZI8_9GAMM</name>
<dbReference type="InterPro" id="IPR011344">
    <property type="entry name" value="ssDNA-bd"/>
</dbReference>
<dbReference type="CDD" id="cd04496">
    <property type="entry name" value="SSB_OBF"/>
    <property type="match status" value="1"/>
</dbReference>
<evidence type="ECO:0000256" key="2">
    <source>
        <dbReference type="PIRNR" id="PIRNR002070"/>
    </source>
</evidence>
<dbReference type="Gene3D" id="2.40.50.140">
    <property type="entry name" value="Nucleic acid-binding proteins"/>
    <property type="match status" value="1"/>
</dbReference>
<gene>
    <name evidence="4" type="ORF">QE258_27930</name>
</gene>
<dbReference type="PIRSF" id="PIRSF002070">
    <property type="entry name" value="SSB"/>
    <property type="match status" value="1"/>
</dbReference>
<evidence type="ECO:0000313" key="4">
    <source>
        <dbReference type="EMBL" id="WGM09144.1"/>
    </source>
</evidence>
<dbReference type="NCBIfam" id="TIGR00621">
    <property type="entry name" value="ssb"/>
    <property type="match status" value="1"/>
</dbReference>
<reference evidence="4" key="1">
    <citation type="submission" date="2023-04" db="EMBL/GenBank/DDBJ databases">
        <title>Genome dynamics across the evolutionary transition to endosymbiosis.</title>
        <authorList>
            <person name="Siozios S."/>
            <person name="Nadal-Jimenez P."/>
            <person name="Azagi T."/>
            <person name="Sprong H."/>
            <person name="Frost C.L."/>
            <person name="Parratt S.R."/>
            <person name="Taylor G."/>
            <person name="Brettell L."/>
            <person name="Lew K.C."/>
            <person name="Croft L."/>
            <person name="King K.C."/>
            <person name="Brockhurst M.A."/>
            <person name="Hypsa V."/>
            <person name="Novakova E."/>
            <person name="Darby A.C."/>
            <person name="Hurst G.D.D."/>
        </authorList>
    </citation>
    <scope>NUCLEOTIDE SEQUENCE</scope>
    <source>
        <strain evidence="4">ANv_CAN</strain>
        <plasmid evidence="4">paNv_CAN15</plasmid>
    </source>
</reference>
<dbReference type="PANTHER" id="PTHR10302:SF0">
    <property type="entry name" value="SINGLE-STRANDED DNA-BINDING PROTEIN, MITOCHONDRIAL"/>
    <property type="match status" value="1"/>
</dbReference>
<dbReference type="PANTHER" id="PTHR10302">
    <property type="entry name" value="SINGLE-STRANDED DNA-BINDING PROTEIN"/>
    <property type="match status" value="1"/>
</dbReference>
<keyword evidence="5" id="KW-1185">Reference proteome</keyword>
<dbReference type="Proteomes" id="UP001177592">
    <property type="component" value="Plasmid paNv_CAN15"/>
</dbReference>
<evidence type="ECO:0000256" key="3">
    <source>
        <dbReference type="RuleBase" id="RU000524"/>
    </source>
</evidence>
<evidence type="ECO:0000313" key="5">
    <source>
        <dbReference type="Proteomes" id="UP001177592"/>
    </source>
</evidence>
<protein>
    <recommendedName>
        <fullName evidence="2 3">Single-stranded DNA-binding protein</fullName>
    </recommendedName>
</protein>